<proteinExistence type="predicted"/>
<dbReference type="InterPro" id="IPR021242">
    <property type="entry name" value="DUF2799"/>
</dbReference>
<accession>K2JN45</accession>
<dbReference type="AlphaFoldDB" id="K2JN45"/>
<keyword evidence="2" id="KW-0732">Signal</keyword>
<protein>
    <recommendedName>
        <fullName evidence="5">DUF2799 domain-containing protein</fullName>
    </recommendedName>
</protein>
<evidence type="ECO:0000313" key="4">
    <source>
        <dbReference type="Proteomes" id="UP000006755"/>
    </source>
</evidence>
<feature type="region of interest" description="Disordered" evidence="1">
    <location>
        <begin position="182"/>
        <end position="226"/>
    </location>
</feature>
<dbReference type="PROSITE" id="PS51257">
    <property type="entry name" value="PROKAR_LIPOPROTEIN"/>
    <property type="match status" value="1"/>
</dbReference>
<feature type="chain" id="PRO_5003862092" description="DUF2799 domain-containing protein" evidence="2">
    <location>
        <begin position="21"/>
        <end position="248"/>
    </location>
</feature>
<dbReference type="RefSeq" id="WP_008483492.1">
    <property type="nucleotide sequence ID" value="NZ_AMRI01000006.1"/>
</dbReference>
<dbReference type="Proteomes" id="UP000006755">
    <property type="component" value="Unassembled WGS sequence"/>
</dbReference>
<dbReference type="EMBL" id="AMRI01000006">
    <property type="protein sequence ID" value="EKE75912.1"/>
    <property type="molecule type" value="Genomic_DNA"/>
</dbReference>
<evidence type="ECO:0000313" key="3">
    <source>
        <dbReference type="EMBL" id="EKE75912.1"/>
    </source>
</evidence>
<name>K2JN45_9GAMM</name>
<reference evidence="3 4" key="1">
    <citation type="journal article" date="2012" name="J. Bacteriol.">
        <title>Genome Sequence of Gallaecimonas xiamenensis Type Strain 3-C-1.</title>
        <authorList>
            <person name="Lai Q."/>
            <person name="Wang L."/>
            <person name="Wang W."/>
            <person name="Shao Z."/>
        </authorList>
    </citation>
    <scope>NUCLEOTIDE SEQUENCE [LARGE SCALE GENOMIC DNA]</scope>
    <source>
        <strain evidence="3 4">3-C-1</strain>
    </source>
</reference>
<evidence type="ECO:0000256" key="2">
    <source>
        <dbReference type="SAM" id="SignalP"/>
    </source>
</evidence>
<evidence type="ECO:0000256" key="1">
    <source>
        <dbReference type="SAM" id="MobiDB-lite"/>
    </source>
</evidence>
<feature type="compositionally biased region" description="Basic and acidic residues" evidence="1">
    <location>
        <begin position="182"/>
        <end position="207"/>
    </location>
</feature>
<comment type="caution">
    <text evidence="3">The sequence shown here is derived from an EMBL/GenBank/DDBJ whole genome shotgun (WGS) entry which is preliminary data.</text>
</comment>
<organism evidence="3 4">
    <name type="scientific">Gallaecimonas xiamenensis 3-C-1</name>
    <dbReference type="NCBI Taxonomy" id="745411"/>
    <lineage>
        <taxon>Bacteria</taxon>
        <taxon>Pseudomonadati</taxon>
        <taxon>Pseudomonadota</taxon>
        <taxon>Gammaproteobacteria</taxon>
        <taxon>Enterobacterales</taxon>
        <taxon>Gallaecimonadaceae</taxon>
        <taxon>Gallaecimonas</taxon>
    </lineage>
</organism>
<gene>
    <name evidence="3" type="ORF">B3C1_05617</name>
</gene>
<evidence type="ECO:0008006" key="5">
    <source>
        <dbReference type="Google" id="ProtNLM"/>
    </source>
</evidence>
<dbReference type="OrthoDB" id="5917215at2"/>
<dbReference type="Pfam" id="PF10973">
    <property type="entry name" value="DUF2799"/>
    <property type="match status" value="1"/>
</dbReference>
<keyword evidence="4" id="KW-1185">Reference proteome</keyword>
<feature type="signal peptide" evidence="2">
    <location>
        <begin position="1"/>
        <end position="20"/>
    </location>
</feature>
<sequence>MRVLILALAALLSGCAAVTAEQCATMNWHQQGVNDGFNGLVARSGYWLSQCREYDIGIDQSAYSQGWAQGNGQYCTPAQGYRHGSQGHSYQGVCQGPGLQAFLDSYQRGHQLFERNQYRQSLQNRQQELRRRMADLDRQLQTPYVPCTRQVAFSAPPARLQPSPAAPASKGVVGRLALEVAQKAKDQQGKPDKPGRPDQPGKPDKPGKPAKPCQPQGLDPQARRELLWQRQQLSDELMHLDDLLLELL</sequence>